<feature type="transmembrane region" description="Helical" evidence="1">
    <location>
        <begin position="34"/>
        <end position="54"/>
    </location>
</feature>
<dbReference type="OrthoDB" id="214577at2157"/>
<accession>A0A7D5KRC2</accession>
<sequence length="64" mass="6859">MEFDLPTTAATFITVIAIGVVSLIAAPMMAMDTVLMMVAPSMIVFGLIMLVLGIKHGEYRAMGR</sequence>
<organism evidence="2 3">
    <name type="scientific">Natrinema halophilum</name>
    <dbReference type="NCBI Taxonomy" id="1699371"/>
    <lineage>
        <taxon>Archaea</taxon>
        <taxon>Methanobacteriati</taxon>
        <taxon>Methanobacteriota</taxon>
        <taxon>Stenosarchaea group</taxon>
        <taxon>Halobacteria</taxon>
        <taxon>Halobacteriales</taxon>
        <taxon>Natrialbaceae</taxon>
        <taxon>Natrinema</taxon>
    </lineage>
</organism>
<dbReference type="EMBL" id="CP058601">
    <property type="protein sequence ID" value="QLG48304.1"/>
    <property type="molecule type" value="Genomic_DNA"/>
</dbReference>
<dbReference type="Pfam" id="PF24020">
    <property type="entry name" value="DUF7333"/>
    <property type="match status" value="1"/>
</dbReference>
<reference evidence="2 3" key="1">
    <citation type="submission" date="2020-07" db="EMBL/GenBank/DDBJ databases">
        <authorList>
            <person name="Cui H."/>
        </authorList>
    </citation>
    <scope>NUCLEOTIDE SEQUENCE [LARGE SCALE GENOMIC DNA]</scope>
    <source>
        <strain evidence="2 3">YPL8</strain>
    </source>
</reference>
<keyword evidence="1" id="KW-0472">Membrane</keyword>
<evidence type="ECO:0000256" key="1">
    <source>
        <dbReference type="SAM" id="Phobius"/>
    </source>
</evidence>
<dbReference type="Proteomes" id="UP000509241">
    <property type="component" value="Chromosome"/>
</dbReference>
<dbReference type="KEGG" id="haly:HYG82_05290"/>
<protein>
    <submittedName>
        <fullName evidence="2">Uncharacterized protein</fullName>
    </submittedName>
</protein>
<dbReference type="AlphaFoldDB" id="A0A7D5KRC2"/>
<feature type="transmembrane region" description="Helical" evidence="1">
    <location>
        <begin position="7"/>
        <end position="28"/>
    </location>
</feature>
<keyword evidence="1" id="KW-0812">Transmembrane</keyword>
<dbReference type="GeneID" id="56032683"/>
<keyword evidence="1" id="KW-1133">Transmembrane helix</keyword>
<evidence type="ECO:0000313" key="2">
    <source>
        <dbReference type="EMBL" id="QLG48304.1"/>
    </source>
</evidence>
<dbReference type="RefSeq" id="WP_179260043.1">
    <property type="nucleotide sequence ID" value="NZ_CP058601.1"/>
</dbReference>
<evidence type="ECO:0000313" key="3">
    <source>
        <dbReference type="Proteomes" id="UP000509241"/>
    </source>
</evidence>
<proteinExistence type="predicted"/>
<dbReference type="InterPro" id="IPR055757">
    <property type="entry name" value="DUF7333"/>
</dbReference>
<gene>
    <name evidence="2" type="ORF">HYG82_05290</name>
</gene>
<keyword evidence="3" id="KW-1185">Reference proteome</keyword>
<name>A0A7D5KRC2_9EURY</name>